<evidence type="ECO:0000313" key="7">
    <source>
        <dbReference type="Proteomes" id="UP000245711"/>
    </source>
</evidence>
<dbReference type="EMBL" id="JAWLUP010000019">
    <property type="protein sequence ID" value="MDV7265007.1"/>
    <property type="molecule type" value="Genomic_DNA"/>
</dbReference>
<dbReference type="Proteomes" id="UP000245711">
    <property type="component" value="Chromosome"/>
</dbReference>
<dbReference type="Proteomes" id="UP001185863">
    <property type="component" value="Unassembled WGS sequence"/>
</dbReference>
<name>A0A2S2BQB7_9NOCA</name>
<dbReference type="GO" id="GO:0016787">
    <property type="term" value="F:hydrolase activity"/>
    <property type="evidence" value="ECO:0007669"/>
    <property type="project" value="UniProtKB-KW"/>
</dbReference>
<keyword evidence="2 5" id="KW-0378">Hydrolase</keyword>
<sequence length="293" mass="31101">MAWLEVVRTGPFTTVQDRGRPGYASVGVGESGAADRVAHDCANRLVGNRSGAATLEITLGGLAVRVAGTVSVAVTGARAPVTVNSRPQPDYTMLHLESGDLLEVAYASEGLRSYLAVRGGVDVPPVMGSRSRDTLSDLGPDPVAEGDRILVGADCTDWPADEFAPPPAAPEDPLMMRVRLGPRDDWFTKASVDALLRETWTVSSDTNRVGARLSGPGPLHRAITRELPSEAMVAGALQVPPDGRPILFLADHPVTGGYPVIAVVVEDDLPMAAQLRPGHRMRFHRMVAPTIPR</sequence>
<dbReference type="OrthoDB" id="9768696at2"/>
<keyword evidence="7" id="KW-1185">Reference proteome</keyword>
<dbReference type="GO" id="GO:0005524">
    <property type="term" value="F:ATP binding"/>
    <property type="evidence" value="ECO:0007669"/>
    <property type="project" value="UniProtKB-KW"/>
</dbReference>
<evidence type="ECO:0000313" key="5">
    <source>
        <dbReference type="EMBL" id="AWK70827.1"/>
    </source>
</evidence>
<dbReference type="InterPro" id="IPR003778">
    <property type="entry name" value="CT_A_B"/>
</dbReference>
<evidence type="ECO:0000313" key="6">
    <source>
        <dbReference type="EMBL" id="MDV7265007.1"/>
    </source>
</evidence>
<gene>
    <name evidence="5" type="ORF">CBI38_03830</name>
    <name evidence="6" type="ORF">R4315_10670</name>
</gene>
<accession>A0A2S2BQB7</accession>
<dbReference type="NCBIfam" id="TIGR00724">
    <property type="entry name" value="urea_amlyse_rel"/>
    <property type="match status" value="1"/>
</dbReference>
<dbReference type="InterPro" id="IPR052708">
    <property type="entry name" value="PxpC"/>
</dbReference>
<reference evidence="5 7" key="1">
    <citation type="submission" date="2017-05" db="EMBL/GenBank/DDBJ databases">
        <title>Isolation of Rhodococcus sp. S2-17 biodegrading of BP-3.</title>
        <authorList>
            <person name="Lee Y."/>
            <person name="Kim K.H."/>
            <person name="Chun B.H."/>
            <person name="Jung H.S."/>
            <person name="Jeon C.O."/>
        </authorList>
    </citation>
    <scope>NUCLEOTIDE SEQUENCE [LARGE SCALE GENOMIC DNA]</scope>
    <source>
        <strain evidence="5 7">S2-17</strain>
    </source>
</reference>
<organism evidence="5 7">
    <name type="scientific">Rhodococcus oxybenzonivorans</name>
    <dbReference type="NCBI Taxonomy" id="1990687"/>
    <lineage>
        <taxon>Bacteria</taxon>
        <taxon>Bacillati</taxon>
        <taxon>Actinomycetota</taxon>
        <taxon>Actinomycetes</taxon>
        <taxon>Mycobacteriales</taxon>
        <taxon>Nocardiaceae</taxon>
        <taxon>Rhodococcus</taxon>
    </lineage>
</organism>
<dbReference type="Pfam" id="PF02626">
    <property type="entry name" value="CT_A_B"/>
    <property type="match status" value="1"/>
</dbReference>
<evidence type="ECO:0000256" key="2">
    <source>
        <dbReference type="ARBA" id="ARBA00022801"/>
    </source>
</evidence>
<dbReference type="PANTHER" id="PTHR43309:SF3">
    <property type="entry name" value="5-OXOPROLINASE SUBUNIT C"/>
    <property type="match status" value="1"/>
</dbReference>
<dbReference type="KEGG" id="roz:CBI38_03830"/>
<dbReference type="AlphaFoldDB" id="A0A2S2BQB7"/>
<dbReference type="Gene3D" id="2.40.100.10">
    <property type="entry name" value="Cyclophilin-like"/>
    <property type="match status" value="1"/>
</dbReference>
<dbReference type="InterPro" id="IPR029000">
    <property type="entry name" value="Cyclophilin-like_dom_sf"/>
</dbReference>
<dbReference type="SMART" id="SM00797">
    <property type="entry name" value="AHS2"/>
    <property type="match status" value="1"/>
</dbReference>
<dbReference type="PANTHER" id="PTHR43309">
    <property type="entry name" value="5-OXOPROLINASE SUBUNIT C"/>
    <property type="match status" value="1"/>
</dbReference>
<reference evidence="6" key="2">
    <citation type="submission" date="2023-10" db="EMBL/GenBank/DDBJ databases">
        <title>Development of a sustainable strategy for remediation of hydrocarbon-contaminated territories based on the waste exchange concept.</title>
        <authorList>
            <person name="Krivoruchko A."/>
        </authorList>
    </citation>
    <scope>NUCLEOTIDE SEQUENCE</scope>
    <source>
        <strain evidence="6">IEGM 68</strain>
    </source>
</reference>
<dbReference type="RefSeq" id="WP_109326521.1">
    <property type="nucleotide sequence ID" value="NZ_CP021354.1"/>
</dbReference>
<evidence type="ECO:0000256" key="3">
    <source>
        <dbReference type="ARBA" id="ARBA00022840"/>
    </source>
</evidence>
<dbReference type="SUPFAM" id="SSF50891">
    <property type="entry name" value="Cyclophilin-like"/>
    <property type="match status" value="1"/>
</dbReference>
<keyword evidence="3" id="KW-0067">ATP-binding</keyword>
<feature type="domain" description="Carboxyltransferase" evidence="4">
    <location>
        <begin position="25"/>
        <end position="293"/>
    </location>
</feature>
<protein>
    <submittedName>
        <fullName evidence="5">Allophanate hydrolase</fullName>
    </submittedName>
    <submittedName>
        <fullName evidence="6">Biotin-dependent carboxyltransferase family protein</fullName>
    </submittedName>
</protein>
<proteinExistence type="predicted"/>
<evidence type="ECO:0000256" key="1">
    <source>
        <dbReference type="ARBA" id="ARBA00022741"/>
    </source>
</evidence>
<evidence type="ECO:0000259" key="4">
    <source>
        <dbReference type="SMART" id="SM00797"/>
    </source>
</evidence>
<dbReference type="EMBL" id="CP021354">
    <property type="protein sequence ID" value="AWK70827.1"/>
    <property type="molecule type" value="Genomic_DNA"/>
</dbReference>
<keyword evidence="1" id="KW-0547">Nucleotide-binding</keyword>